<dbReference type="STRING" id="152573.SAMN04488051_104269"/>
<dbReference type="InterPro" id="IPR043519">
    <property type="entry name" value="NT_sf"/>
</dbReference>
<comment type="function">
    <text evidence="2">Functions as a ribosomal silencing factor. Interacts with ribosomal protein uL14 (rplN), blocking formation of intersubunit bridge B8. Prevents association of the 30S and 50S ribosomal subunits and the formation of functional ribosomes, thus repressing translation.</text>
</comment>
<dbReference type="PANTHER" id="PTHR21043:SF0">
    <property type="entry name" value="MITOCHONDRIAL ASSEMBLY OF RIBOSOMAL LARGE SUBUNIT PROTEIN 1"/>
    <property type="match status" value="1"/>
</dbReference>
<keyword evidence="2" id="KW-0678">Repressor</keyword>
<dbReference type="Pfam" id="PF02410">
    <property type="entry name" value="RsfS"/>
    <property type="match status" value="1"/>
</dbReference>
<dbReference type="RefSeq" id="WP_091342494.1">
    <property type="nucleotide sequence ID" value="NZ_FNRM01000004.1"/>
</dbReference>
<evidence type="ECO:0000256" key="2">
    <source>
        <dbReference type="HAMAP-Rule" id="MF_01477"/>
    </source>
</evidence>
<protein>
    <recommendedName>
        <fullName evidence="2">Ribosomal silencing factor RsfS</fullName>
    </recommendedName>
</protein>
<evidence type="ECO:0000313" key="4">
    <source>
        <dbReference type="Proteomes" id="UP000198773"/>
    </source>
</evidence>
<organism evidence="3 4">
    <name type="scientific">Alkalimonas amylolytica</name>
    <dbReference type="NCBI Taxonomy" id="152573"/>
    <lineage>
        <taxon>Bacteria</taxon>
        <taxon>Pseudomonadati</taxon>
        <taxon>Pseudomonadota</taxon>
        <taxon>Gammaproteobacteria</taxon>
        <taxon>Alkalimonas</taxon>
    </lineage>
</organism>
<dbReference type="AlphaFoldDB" id="A0A1H4CPM9"/>
<dbReference type="OrthoDB" id="9793681at2"/>
<comment type="similarity">
    <text evidence="1 2">Belongs to the Iojap/RsfS family.</text>
</comment>
<dbReference type="EMBL" id="FNRM01000004">
    <property type="protein sequence ID" value="SEA62371.1"/>
    <property type="molecule type" value="Genomic_DNA"/>
</dbReference>
<dbReference type="Gene3D" id="3.30.460.10">
    <property type="entry name" value="Beta Polymerase, domain 2"/>
    <property type="match status" value="1"/>
</dbReference>
<gene>
    <name evidence="2" type="primary">rsfS</name>
    <name evidence="3" type="ORF">SAMN04488051_104269</name>
</gene>
<evidence type="ECO:0000256" key="1">
    <source>
        <dbReference type="ARBA" id="ARBA00010574"/>
    </source>
</evidence>
<comment type="subcellular location">
    <subcellularLocation>
        <location evidence="2">Cytoplasm</location>
    </subcellularLocation>
</comment>
<dbReference type="GO" id="GO:0005737">
    <property type="term" value="C:cytoplasm"/>
    <property type="evidence" value="ECO:0007669"/>
    <property type="project" value="UniProtKB-SubCell"/>
</dbReference>
<dbReference type="InterPro" id="IPR004394">
    <property type="entry name" value="Iojap/RsfS/C7orf30"/>
</dbReference>
<dbReference type="SUPFAM" id="SSF81301">
    <property type="entry name" value="Nucleotidyltransferase"/>
    <property type="match status" value="1"/>
</dbReference>
<dbReference type="PANTHER" id="PTHR21043">
    <property type="entry name" value="IOJAP SUPERFAMILY ORTHOLOG"/>
    <property type="match status" value="1"/>
</dbReference>
<dbReference type="Proteomes" id="UP000198773">
    <property type="component" value="Unassembled WGS sequence"/>
</dbReference>
<comment type="subunit">
    <text evidence="2">Interacts with ribosomal protein uL14 (rplN).</text>
</comment>
<accession>A0A1H4CPM9</accession>
<dbReference type="GO" id="GO:0042256">
    <property type="term" value="P:cytosolic ribosome assembly"/>
    <property type="evidence" value="ECO:0007669"/>
    <property type="project" value="UniProtKB-UniRule"/>
</dbReference>
<evidence type="ECO:0000313" key="3">
    <source>
        <dbReference type="EMBL" id="SEA62371.1"/>
    </source>
</evidence>
<dbReference type="GO" id="GO:0043023">
    <property type="term" value="F:ribosomal large subunit binding"/>
    <property type="evidence" value="ECO:0007669"/>
    <property type="project" value="TreeGrafter"/>
</dbReference>
<keyword evidence="2" id="KW-0810">Translation regulation</keyword>
<dbReference type="GO" id="GO:0090071">
    <property type="term" value="P:negative regulation of ribosome biogenesis"/>
    <property type="evidence" value="ECO:0007669"/>
    <property type="project" value="UniProtKB-UniRule"/>
</dbReference>
<dbReference type="NCBIfam" id="TIGR00090">
    <property type="entry name" value="rsfS_iojap_ybeB"/>
    <property type="match status" value="1"/>
</dbReference>
<reference evidence="3 4" key="1">
    <citation type="submission" date="2016-10" db="EMBL/GenBank/DDBJ databases">
        <authorList>
            <person name="de Groot N.N."/>
        </authorList>
    </citation>
    <scope>NUCLEOTIDE SEQUENCE [LARGE SCALE GENOMIC DNA]</scope>
    <source>
        <strain evidence="3 4">CGMCC 1.3430</strain>
    </source>
</reference>
<dbReference type="HAMAP" id="MF_01477">
    <property type="entry name" value="Iojap_RsfS"/>
    <property type="match status" value="1"/>
</dbReference>
<proteinExistence type="inferred from homology"/>
<name>A0A1H4CPM9_ALKAM</name>
<dbReference type="GO" id="GO:0017148">
    <property type="term" value="P:negative regulation of translation"/>
    <property type="evidence" value="ECO:0007669"/>
    <property type="project" value="UniProtKB-UniRule"/>
</dbReference>
<keyword evidence="2" id="KW-0963">Cytoplasm</keyword>
<sequence length="106" mass="11771">MQSSELLSFVQQKVEDMKGRDIVILDVRGKSSITDFMVICSGTSNRHTKSIADHVAQESKQAGISIMGIEGDKAGEWVLLDLGDVVVHVMLDDTRSFYQLEKLWSA</sequence>
<keyword evidence="4" id="KW-1185">Reference proteome</keyword>